<comment type="caution">
    <text evidence="1">The sequence shown here is derived from an EMBL/GenBank/DDBJ whole genome shotgun (WGS) entry which is preliminary data.</text>
</comment>
<gene>
    <name evidence="1" type="ORF">BaRGS_00009041</name>
</gene>
<dbReference type="EMBL" id="JACVVK020000042">
    <property type="protein sequence ID" value="KAK7499700.1"/>
    <property type="molecule type" value="Genomic_DNA"/>
</dbReference>
<name>A0ABD0LJK8_9CAEN</name>
<proteinExistence type="predicted"/>
<reference evidence="1 2" key="1">
    <citation type="journal article" date="2023" name="Sci. Data">
        <title>Genome assembly of the Korean intertidal mud-creeper Batillaria attramentaria.</title>
        <authorList>
            <person name="Patra A.K."/>
            <person name="Ho P.T."/>
            <person name="Jun S."/>
            <person name="Lee S.J."/>
            <person name="Kim Y."/>
            <person name="Won Y.J."/>
        </authorList>
    </citation>
    <scope>NUCLEOTIDE SEQUENCE [LARGE SCALE GENOMIC DNA]</scope>
    <source>
        <strain evidence="1">Wonlab-2016</strain>
    </source>
</reference>
<dbReference type="Proteomes" id="UP001519460">
    <property type="component" value="Unassembled WGS sequence"/>
</dbReference>
<evidence type="ECO:0000313" key="1">
    <source>
        <dbReference type="EMBL" id="KAK7499700.1"/>
    </source>
</evidence>
<evidence type="ECO:0000313" key="2">
    <source>
        <dbReference type="Proteomes" id="UP001519460"/>
    </source>
</evidence>
<keyword evidence="2" id="KW-1185">Reference proteome</keyword>
<protein>
    <submittedName>
        <fullName evidence="1">Uncharacterized protein</fullName>
    </submittedName>
</protein>
<sequence length="95" mass="10960">MSRHQVSSYFHNWYPGNWCRGHSCRRLQTNKQKDLIPNIRLRRRNLTPPFNTNTAAYTTDSRAANYNLTGSANQGQAWRLPSRVNGEPPDMTAAR</sequence>
<dbReference type="AlphaFoldDB" id="A0ABD0LJK8"/>
<organism evidence="1 2">
    <name type="scientific">Batillaria attramentaria</name>
    <dbReference type="NCBI Taxonomy" id="370345"/>
    <lineage>
        <taxon>Eukaryota</taxon>
        <taxon>Metazoa</taxon>
        <taxon>Spiralia</taxon>
        <taxon>Lophotrochozoa</taxon>
        <taxon>Mollusca</taxon>
        <taxon>Gastropoda</taxon>
        <taxon>Caenogastropoda</taxon>
        <taxon>Sorbeoconcha</taxon>
        <taxon>Cerithioidea</taxon>
        <taxon>Batillariidae</taxon>
        <taxon>Batillaria</taxon>
    </lineage>
</organism>
<accession>A0ABD0LJK8</accession>